<proteinExistence type="predicted"/>
<feature type="non-terminal residue" evidence="2">
    <location>
        <position position="1"/>
    </location>
</feature>
<feature type="transmembrane region" description="Helical" evidence="1">
    <location>
        <begin position="90"/>
        <end position="111"/>
    </location>
</feature>
<keyword evidence="1" id="KW-1133">Transmembrane helix</keyword>
<dbReference type="EMBL" id="JAPVEB010000008">
    <property type="protein sequence ID" value="KAJ5259851.1"/>
    <property type="molecule type" value="Genomic_DNA"/>
</dbReference>
<name>A0ABQ8W7L7_PENCH</name>
<keyword evidence="3" id="KW-1185">Reference proteome</keyword>
<feature type="transmembrane region" description="Helical" evidence="1">
    <location>
        <begin position="20"/>
        <end position="42"/>
    </location>
</feature>
<keyword evidence="1" id="KW-0472">Membrane</keyword>
<gene>
    <name evidence="2" type="ORF">N7505_009232</name>
</gene>
<evidence type="ECO:0000313" key="3">
    <source>
        <dbReference type="Proteomes" id="UP001220256"/>
    </source>
</evidence>
<keyword evidence="1" id="KW-0812">Transmembrane</keyword>
<comment type="caution">
    <text evidence="2">The sequence shown here is derived from an EMBL/GenBank/DDBJ whole genome shotgun (WGS) entry which is preliminary data.</text>
</comment>
<accession>A0ABQ8W7L7</accession>
<sequence>LFLKPYLNLTYLNLTYLNLTYLNVIPESVTFPPFGFVLHPILHSKALYLRRIFLRKVDISRAWGLDFSPAIYHEDRGSTSGRPVSFHQSLYHVGLLFYGSCLTILIAARMAGLNNSGVSPVSPSCIWATFSAFGFVSTYEQTIHLRQVQLPNGQWVVEYSPVIYSTDAHESAGSQGHGSGLSVSQRQCMFYVAMLASAQGSVNNQTHQLNGWLRLKYV</sequence>
<feature type="transmembrane region" description="Helical" evidence="1">
    <location>
        <begin position="117"/>
        <end position="136"/>
    </location>
</feature>
<evidence type="ECO:0000256" key="1">
    <source>
        <dbReference type="SAM" id="Phobius"/>
    </source>
</evidence>
<evidence type="ECO:0000313" key="2">
    <source>
        <dbReference type="EMBL" id="KAJ5259851.1"/>
    </source>
</evidence>
<dbReference type="Proteomes" id="UP001220256">
    <property type="component" value="Unassembled WGS sequence"/>
</dbReference>
<reference evidence="2 3" key="1">
    <citation type="journal article" date="2023" name="IMA Fungus">
        <title>Comparative genomic study of the Penicillium genus elucidates a diverse pangenome and 15 lateral gene transfer events.</title>
        <authorList>
            <person name="Petersen C."/>
            <person name="Sorensen T."/>
            <person name="Nielsen M.R."/>
            <person name="Sondergaard T.E."/>
            <person name="Sorensen J.L."/>
            <person name="Fitzpatrick D.A."/>
            <person name="Frisvad J.C."/>
            <person name="Nielsen K.L."/>
        </authorList>
    </citation>
    <scope>NUCLEOTIDE SEQUENCE [LARGE SCALE GENOMIC DNA]</scope>
    <source>
        <strain evidence="2 3">IBT 3361</strain>
    </source>
</reference>
<organism evidence="2 3">
    <name type="scientific">Penicillium chrysogenum</name>
    <name type="common">Penicillium notatum</name>
    <dbReference type="NCBI Taxonomy" id="5076"/>
    <lineage>
        <taxon>Eukaryota</taxon>
        <taxon>Fungi</taxon>
        <taxon>Dikarya</taxon>
        <taxon>Ascomycota</taxon>
        <taxon>Pezizomycotina</taxon>
        <taxon>Eurotiomycetes</taxon>
        <taxon>Eurotiomycetidae</taxon>
        <taxon>Eurotiales</taxon>
        <taxon>Aspergillaceae</taxon>
        <taxon>Penicillium</taxon>
        <taxon>Penicillium chrysogenum species complex</taxon>
    </lineage>
</organism>
<protein>
    <submittedName>
        <fullName evidence="2">Uncharacterized protein</fullName>
    </submittedName>
</protein>